<evidence type="ECO:0000313" key="4">
    <source>
        <dbReference type="EMBL" id="CAB4846114.1"/>
    </source>
</evidence>
<proteinExistence type="predicted"/>
<reference evidence="3" key="1">
    <citation type="submission" date="2020-05" db="EMBL/GenBank/DDBJ databases">
        <authorList>
            <person name="Chiriac C."/>
            <person name="Salcher M."/>
            <person name="Ghai R."/>
            <person name="Kavagutti S V."/>
        </authorList>
    </citation>
    <scope>NUCLEOTIDE SEQUENCE</scope>
</reference>
<dbReference type="EMBL" id="CAFBOL010000038">
    <property type="protein sequence ID" value="CAB4992577.1"/>
    <property type="molecule type" value="Genomic_DNA"/>
</dbReference>
<sequence>MRRSEKNWMEYEQTTTPFLPPGSHDAVASVTTELRDRMAKVEQQVLSQYTATAAYATLGQQAVEQARAEARADLDRSQATIIGLLDRLRADLQQRLDALEVPRHLASSGAPAPVAPVAGGDLAGRISAMEEQLAALTGLLEATVHQNEHLRQQVDELQQRAMRREGWLVSGDPSDLTLG</sequence>
<evidence type="ECO:0000313" key="6">
    <source>
        <dbReference type="EMBL" id="CAB4992577.1"/>
    </source>
</evidence>
<organism evidence="3">
    <name type="scientific">freshwater metagenome</name>
    <dbReference type="NCBI Taxonomy" id="449393"/>
    <lineage>
        <taxon>unclassified sequences</taxon>
        <taxon>metagenomes</taxon>
        <taxon>ecological metagenomes</taxon>
    </lineage>
</organism>
<dbReference type="EMBL" id="CAFAAV010000218">
    <property type="protein sequence ID" value="CAB4833055.1"/>
    <property type="molecule type" value="Genomic_DNA"/>
</dbReference>
<evidence type="ECO:0000313" key="5">
    <source>
        <dbReference type="EMBL" id="CAB4921329.1"/>
    </source>
</evidence>
<dbReference type="EMBL" id="CAFBIY010000003">
    <property type="protein sequence ID" value="CAB4846114.1"/>
    <property type="molecule type" value="Genomic_DNA"/>
</dbReference>
<evidence type="ECO:0000313" key="1">
    <source>
        <dbReference type="EMBL" id="CAB4363173.1"/>
    </source>
</evidence>
<dbReference type="EMBL" id="CAFBMT010000004">
    <property type="protein sequence ID" value="CAB4921329.1"/>
    <property type="molecule type" value="Genomic_DNA"/>
</dbReference>
<evidence type="ECO:0000313" key="3">
    <source>
        <dbReference type="EMBL" id="CAB4833055.1"/>
    </source>
</evidence>
<accession>A0A6J7AJQ8</accession>
<evidence type="ECO:0000313" key="2">
    <source>
        <dbReference type="EMBL" id="CAB4729494.1"/>
    </source>
</evidence>
<dbReference type="EMBL" id="CAESGF010000004">
    <property type="protein sequence ID" value="CAB4363173.1"/>
    <property type="molecule type" value="Genomic_DNA"/>
</dbReference>
<dbReference type="EMBL" id="CAEZYF010000012">
    <property type="protein sequence ID" value="CAB4729494.1"/>
    <property type="molecule type" value="Genomic_DNA"/>
</dbReference>
<protein>
    <submittedName>
        <fullName evidence="3">Unannotated protein</fullName>
    </submittedName>
</protein>
<gene>
    <name evidence="2" type="ORF">UFOPK2656_02003</name>
    <name evidence="3" type="ORF">UFOPK3099_02298</name>
    <name evidence="4" type="ORF">UFOPK3267_00104</name>
    <name evidence="5" type="ORF">UFOPK3651_00871</name>
    <name evidence="6" type="ORF">UFOPK3931_01568</name>
    <name evidence="1" type="ORF">UFOPK4189_00954</name>
</gene>
<name>A0A6J7AJQ8_9ZZZZ</name>
<dbReference type="AlphaFoldDB" id="A0A6J7AJQ8"/>